<evidence type="ECO:0000313" key="2">
    <source>
        <dbReference type="Proteomes" id="UP000663879"/>
    </source>
</evidence>
<evidence type="ECO:0000313" key="1">
    <source>
        <dbReference type="EMBL" id="CAF0904683.1"/>
    </source>
</evidence>
<comment type="caution">
    <text evidence="1">The sequence shown here is derived from an EMBL/GenBank/DDBJ whole genome shotgun (WGS) entry which is preliminary data.</text>
</comment>
<accession>A0A813ZZ67</accession>
<reference evidence="1" key="1">
    <citation type="submission" date="2021-02" db="EMBL/GenBank/DDBJ databases">
        <authorList>
            <person name="Nowell W R."/>
        </authorList>
    </citation>
    <scope>NUCLEOTIDE SEQUENCE</scope>
    <source>
        <strain evidence="1">Ploen Becks lab</strain>
    </source>
</reference>
<gene>
    <name evidence="1" type="ORF">OXX778_LOCUS11582</name>
</gene>
<dbReference type="AlphaFoldDB" id="A0A813ZZ67"/>
<proteinExistence type="predicted"/>
<evidence type="ECO:0008006" key="3">
    <source>
        <dbReference type="Google" id="ProtNLM"/>
    </source>
</evidence>
<dbReference type="EMBL" id="CAJNOC010001977">
    <property type="protein sequence ID" value="CAF0904683.1"/>
    <property type="molecule type" value="Genomic_DNA"/>
</dbReference>
<keyword evidence="2" id="KW-1185">Reference proteome</keyword>
<dbReference type="Proteomes" id="UP000663879">
    <property type="component" value="Unassembled WGS sequence"/>
</dbReference>
<sequence>MSENPTKLQALALYLFWLKNGFEQNMETLFDLRDDQLAIIADERISDKNDAKEITESMKSKLKSKNYLEKFLDLRMTNSQNSFVKIEDFEIQGFPRLDLDTIRKKITFGNYQLEQAYGYLAEHFEINDHYALLISERITEEQDSQIIITKIQSRHRNSMNCKTGKRALGCCSHVAAIIYFMSLGRYDLAKIPKPGLKNVIIPITNESDDEENLDVPSLVSLPIRVSRFPRTKKIKSDASDDIYYLETRSNSNHDRVPISKSLFELTHSRIK</sequence>
<protein>
    <recommendedName>
        <fullName evidence="3">SWIM-type domain-containing protein</fullName>
    </recommendedName>
</protein>
<organism evidence="1 2">
    <name type="scientific">Brachionus calyciflorus</name>
    <dbReference type="NCBI Taxonomy" id="104777"/>
    <lineage>
        <taxon>Eukaryota</taxon>
        <taxon>Metazoa</taxon>
        <taxon>Spiralia</taxon>
        <taxon>Gnathifera</taxon>
        <taxon>Rotifera</taxon>
        <taxon>Eurotatoria</taxon>
        <taxon>Monogononta</taxon>
        <taxon>Pseudotrocha</taxon>
        <taxon>Ploima</taxon>
        <taxon>Brachionidae</taxon>
        <taxon>Brachionus</taxon>
    </lineage>
</organism>
<name>A0A813ZZ67_9BILA</name>